<organism evidence="2 3">
    <name type="scientific">Streptomyces hebeiensis</name>
    <dbReference type="NCBI Taxonomy" id="229486"/>
    <lineage>
        <taxon>Bacteria</taxon>
        <taxon>Bacillati</taxon>
        <taxon>Actinomycetota</taxon>
        <taxon>Actinomycetes</taxon>
        <taxon>Kitasatosporales</taxon>
        <taxon>Streptomycetaceae</taxon>
        <taxon>Streptomyces</taxon>
    </lineage>
</organism>
<evidence type="ECO:0000313" key="3">
    <source>
        <dbReference type="Proteomes" id="UP001501371"/>
    </source>
</evidence>
<feature type="region of interest" description="Disordered" evidence="1">
    <location>
        <begin position="29"/>
        <end position="66"/>
    </location>
</feature>
<evidence type="ECO:0000313" key="2">
    <source>
        <dbReference type="EMBL" id="GAA1167416.1"/>
    </source>
</evidence>
<comment type="caution">
    <text evidence="2">The sequence shown here is derived from an EMBL/GenBank/DDBJ whole genome shotgun (WGS) entry which is preliminary data.</text>
</comment>
<proteinExistence type="predicted"/>
<gene>
    <name evidence="2" type="ORF">GCM10009654_25650</name>
</gene>
<name>A0ABN1UTN0_9ACTN</name>
<dbReference type="Proteomes" id="UP001501371">
    <property type="component" value="Unassembled WGS sequence"/>
</dbReference>
<evidence type="ECO:0000256" key="1">
    <source>
        <dbReference type="SAM" id="MobiDB-lite"/>
    </source>
</evidence>
<reference evidence="2 3" key="1">
    <citation type="journal article" date="2019" name="Int. J. Syst. Evol. Microbiol.">
        <title>The Global Catalogue of Microorganisms (GCM) 10K type strain sequencing project: providing services to taxonomists for standard genome sequencing and annotation.</title>
        <authorList>
            <consortium name="The Broad Institute Genomics Platform"/>
            <consortium name="The Broad Institute Genome Sequencing Center for Infectious Disease"/>
            <person name="Wu L."/>
            <person name="Ma J."/>
        </authorList>
    </citation>
    <scope>NUCLEOTIDE SEQUENCE [LARGE SCALE GENOMIC DNA]</scope>
    <source>
        <strain evidence="2 3">JCM 12696</strain>
    </source>
</reference>
<protein>
    <submittedName>
        <fullName evidence="2">Uncharacterized protein</fullName>
    </submittedName>
</protein>
<accession>A0ABN1UTN0</accession>
<keyword evidence="3" id="KW-1185">Reference proteome</keyword>
<dbReference type="EMBL" id="BAAAKV010000019">
    <property type="protein sequence ID" value="GAA1167416.1"/>
    <property type="molecule type" value="Genomic_DNA"/>
</dbReference>
<sequence>MVPKYRKNVVRDRPAAAAICSTVVLSKPRSAKSRKATSLTSARIAARVRSRSEERPDGAAPGVDDDVARSTIPRVYTDSKWYSIPTWITVAFIDAVPLRESIPLIARHPSPSMGWQ</sequence>